<dbReference type="InterPro" id="IPR017907">
    <property type="entry name" value="Znf_RING_CS"/>
</dbReference>
<evidence type="ECO:0000259" key="9">
    <source>
        <dbReference type="PROSITE" id="PS50119"/>
    </source>
</evidence>
<dbReference type="Gene3D" id="3.30.40.10">
    <property type="entry name" value="Zinc/RING finger domain, C3HC4 (zinc finger)"/>
    <property type="match status" value="1"/>
</dbReference>
<keyword evidence="3 6" id="KW-0863">Zinc-finger</keyword>
<dbReference type="EMBL" id="JAATIS010003638">
    <property type="protein sequence ID" value="KAG2463513.1"/>
    <property type="molecule type" value="Genomic_DNA"/>
</dbReference>
<evidence type="ECO:0000259" key="8">
    <source>
        <dbReference type="PROSITE" id="PS50089"/>
    </source>
</evidence>
<dbReference type="AlphaFoldDB" id="A0A8X8BMI5"/>
<dbReference type="SUPFAM" id="SSF49899">
    <property type="entry name" value="Concanavalin A-like lectins/glucanases"/>
    <property type="match status" value="1"/>
</dbReference>
<dbReference type="SUPFAM" id="SSF57850">
    <property type="entry name" value="RING/U-box"/>
    <property type="match status" value="1"/>
</dbReference>
<name>A0A8X8BMI5_POLSE</name>
<dbReference type="Gene3D" id="2.60.120.920">
    <property type="match status" value="1"/>
</dbReference>
<evidence type="ECO:0000313" key="11">
    <source>
        <dbReference type="EMBL" id="KAG2463513.1"/>
    </source>
</evidence>
<dbReference type="InterPro" id="IPR001870">
    <property type="entry name" value="B30.2/SPRY"/>
</dbReference>
<feature type="domain" description="RING-type" evidence="8">
    <location>
        <begin position="120"/>
        <end position="163"/>
    </location>
</feature>
<dbReference type="SMART" id="SM00449">
    <property type="entry name" value="SPRY"/>
    <property type="match status" value="1"/>
</dbReference>
<dbReference type="Gene3D" id="3.30.160.60">
    <property type="entry name" value="Classic Zinc Finger"/>
    <property type="match status" value="1"/>
</dbReference>
<dbReference type="PROSITE" id="PS50089">
    <property type="entry name" value="ZF_RING_2"/>
    <property type="match status" value="1"/>
</dbReference>
<sequence>MSSTNYPSEAGASWAGRLPVLSASEVAEVLDILMRSEEPCSRGMKHTSAADYLFCPANLQANTAYSTPDEMIGTNLQPRYSAADQMLADSDVFWAEVVPLPDCCTMAEAWLSMLQEMFNCSMCHGILQDPVSTTCGHNFCTNCINKHWDQSDQAEGYKCPQCNEVFSSRPVLSRNAMLTEVMGKLKQMEVSLPPEESCAGPEDMECDVCTDKKRKAVKYCLTCQAFFCETHIQPHRNSEAFRKHTLDDPEIDLPDELCLIHGEPIKFFCWTDRLCLCYSCVLTEHKSHDTAMLETEHVEKRAQLGTAQTEIQQKVQEREKKLEEVLKAAELIKVSAEKKVQDSEAAFHEVIQSMEEASKKVSELIRDQAEREVKKVEGVKEQLEKEIEELKNRDRELSELALVINRIEFLEKFPCPPVPPGDEELLSATICSDISIKELKELLSSLKESMGPVKKCQLLKTTKKDACQLTLNPCTANEYLWLSEDVRKVTHSTEPCPSFDHPDRFDRWLQVLCNEGLYKSRYYWEVETVGSRAVIGVAYHSIGRKGGDEDCHLGGNKSSWGLYCSGSSYSARHDKQETEIIAPYSSRIGVYLDYPSGTLSFYSILDTMTLLHRFEGNFTELLYPGFSLNCYGSSVTICQVNQQA</sequence>
<feature type="non-terminal residue" evidence="11">
    <location>
        <position position="1"/>
    </location>
</feature>
<keyword evidence="5" id="KW-0391">Immunity</keyword>
<dbReference type="SMART" id="SM00336">
    <property type="entry name" value="BBOX"/>
    <property type="match status" value="2"/>
</dbReference>
<evidence type="ECO:0000256" key="5">
    <source>
        <dbReference type="ARBA" id="ARBA00022859"/>
    </source>
</evidence>
<dbReference type="PANTHER" id="PTHR25465:SF5">
    <property type="entry name" value="E3 UBIQUITIN_ISG15 LIGASE TRIM25-RELATED"/>
    <property type="match status" value="1"/>
</dbReference>
<dbReference type="InterPro" id="IPR013320">
    <property type="entry name" value="ConA-like_dom_sf"/>
</dbReference>
<evidence type="ECO:0000259" key="10">
    <source>
        <dbReference type="PROSITE" id="PS50188"/>
    </source>
</evidence>
<feature type="coiled-coil region" evidence="7">
    <location>
        <begin position="312"/>
        <end position="400"/>
    </location>
</feature>
<dbReference type="PROSITE" id="PS50119">
    <property type="entry name" value="ZF_BBOX"/>
    <property type="match status" value="1"/>
</dbReference>
<dbReference type="CDD" id="cd06503">
    <property type="entry name" value="ATP-synt_Fo_b"/>
    <property type="match status" value="1"/>
</dbReference>
<dbReference type="GO" id="GO:0008270">
    <property type="term" value="F:zinc ion binding"/>
    <property type="evidence" value="ECO:0007669"/>
    <property type="project" value="UniProtKB-KW"/>
</dbReference>
<dbReference type="GO" id="GO:0005737">
    <property type="term" value="C:cytoplasm"/>
    <property type="evidence" value="ECO:0007669"/>
    <property type="project" value="UniProtKB-ARBA"/>
</dbReference>
<feature type="domain" description="B box-type" evidence="9">
    <location>
        <begin position="253"/>
        <end position="293"/>
    </location>
</feature>
<evidence type="ECO:0000256" key="6">
    <source>
        <dbReference type="PROSITE-ProRule" id="PRU00024"/>
    </source>
</evidence>
<feature type="non-terminal residue" evidence="11">
    <location>
        <position position="644"/>
    </location>
</feature>
<keyword evidence="1" id="KW-0399">Innate immunity</keyword>
<dbReference type="PRINTS" id="PR01407">
    <property type="entry name" value="BUTYPHLNCDUF"/>
</dbReference>
<dbReference type="PANTHER" id="PTHR25465">
    <property type="entry name" value="B-BOX DOMAIN CONTAINING"/>
    <property type="match status" value="1"/>
</dbReference>
<reference evidence="11 12" key="1">
    <citation type="journal article" date="2021" name="Cell">
        <title>Tracing the genetic footprints of vertebrate landing in non-teleost ray-finned fishes.</title>
        <authorList>
            <person name="Bi X."/>
            <person name="Wang K."/>
            <person name="Yang L."/>
            <person name="Pan H."/>
            <person name="Jiang H."/>
            <person name="Wei Q."/>
            <person name="Fang M."/>
            <person name="Yu H."/>
            <person name="Zhu C."/>
            <person name="Cai Y."/>
            <person name="He Y."/>
            <person name="Gan X."/>
            <person name="Zeng H."/>
            <person name="Yu D."/>
            <person name="Zhu Y."/>
            <person name="Jiang H."/>
            <person name="Qiu Q."/>
            <person name="Yang H."/>
            <person name="Zhang Y.E."/>
            <person name="Wang W."/>
            <person name="Zhu M."/>
            <person name="He S."/>
            <person name="Zhang G."/>
        </authorList>
    </citation>
    <scope>NUCLEOTIDE SEQUENCE [LARGE SCALE GENOMIC DNA]</scope>
    <source>
        <strain evidence="11">Bchr_013</strain>
    </source>
</reference>
<evidence type="ECO:0000256" key="4">
    <source>
        <dbReference type="ARBA" id="ARBA00022833"/>
    </source>
</evidence>
<dbReference type="SMART" id="SM00184">
    <property type="entry name" value="RING"/>
    <property type="match status" value="1"/>
</dbReference>
<evidence type="ECO:0000256" key="1">
    <source>
        <dbReference type="ARBA" id="ARBA00022588"/>
    </source>
</evidence>
<dbReference type="PROSITE" id="PS00518">
    <property type="entry name" value="ZF_RING_1"/>
    <property type="match status" value="1"/>
</dbReference>
<dbReference type="InterPro" id="IPR043136">
    <property type="entry name" value="B30.2/SPRY_sf"/>
</dbReference>
<evidence type="ECO:0000256" key="3">
    <source>
        <dbReference type="ARBA" id="ARBA00022771"/>
    </source>
</evidence>
<dbReference type="CDD" id="cd19769">
    <property type="entry name" value="Bbox2_TRIM16-like"/>
    <property type="match status" value="1"/>
</dbReference>
<evidence type="ECO:0000256" key="2">
    <source>
        <dbReference type="ARBA" id="ARBA00022723"/>
    </source>
</evidence>
<dbReference type="Pfam" id="PF00622">
    <property type="entry name" value="SPRY"/>
    <property type="match status" value="1"/>
</dbReference>
<evidence type="ECO:0000256" key="7">
    <source>
        <dbReference type="SAM" id="Coils"/>
    </source>
</evidence>
<comment type="caution">
    <text evidence="11">The sequence shown here is derived from an EMBL/GenBank/DDBJ whole genome shotgun (WGS) entry which is preliminary data.</text>
</comment>
<dbReference type="Pfam" id="PF15227">
    <property type="entry name" value="zf-C3HC4_4"/>
    <property type="match status" value="1"/>
</dbReference>
<protein>
    <submittedName>
        <fullName evidence="11">TRI16 protein</fullName>
    </submittedName>
</protein>
<dbReference type="Pfam" id="PF13765">
    <property type="entry name" value="PRY"/>
    <property type="match status" value="1"/>
</dbReference>
<keyword evidence="2" id="KW-0479">Metal-binding</keyword>
<accession>A0A8X8BMI5</accession>
<dbReference type="PROSITE" id="PS50188">
    <property type="entry name" value="B302_SPRY"/>
    <property type="match status" value="1"/>
</dbReference>
<keyword evidence="12" id="KW-1185">Reference proteome</keyword>
<organism evidence="11 12">
    <name type="scientific">Polypterus senegalus</name>
    <name type="common">Senegal bichir</name>
    <dbReference type="NCBI Taxonomy" id="55291"/>
    <lineage>
        <taxon>Eukaryota</taxon>
        <taxon>Metazoa</taxon>
        <taxon>Chordata</taxon>
        <taxon>Craniata</taxon>
        <taxon>Vertebrata</taxon>
        <taxon>Euteleostomi</taxon>
        <taxon>Actinopterygii</taxon>
        <taxon>Polypteriformes</taxon>
        <taxon>Polypteridae</taxon>
        <taxon>Polypterus</taxon>
    </lineage>
</organism>
<dbReference type="InterPro" id="IPR003877">
    <property type="entry name" value="SPRY_dom"/>
</dbReference>
<feature type="domain" description="B30.2/SPRY" evidence="10">
    <location>
        <begin position="449"/>
        <end position="644"/>
    </location>
</feature>
<dbReference type="InterPro" id="IPR001841">
    <property type="entry name" value="Znf_RING"/>
</dbReference>
<dbReference type="Gene3D" id="4.10.830.40">
    <property type="match status" value="1"/>
</dbReference>
<dbReference type="InterPro" id="IPR003879">
    <property type="entry name" value="Butyrophylin_SPRY"/>
</dbReference>
<dbReference type="CDD" id="cd16040">
    <property type="entry name" value="SPRY_PRY_SNTX"/>
    <property type="match status" value="1"/>
</dbReference>
<dbReference type="InterPro" id="IPR013083">
    <property type="entry name" value="Znf_RING/FYVE/PHD"/>
</dbReference>
<dbReference type="GO" id="GO:0045087">
    <property type="term" value="P:innate immune response"/>
    <property type="evidence" value="ECO:0007669"/>
    <property type="project" value="UniProtKB-KW"/>
</dbReference>
<dbReference type="Proteomes" id="UP000886611">
    <property type="component" value="Unassembled WGS sequence"/>
</dbReference>
<dbReference type="Pfam" id="PF00643">
    <property type="entry name" value="zf-B_box"/>
    <property type="match status" value="1"/>
</dbReference>
<gene>
    <name evidence="11" type="primary">Trim16_42</name>
    <name evidence="11" type="ORF">GTO96_0002523</name>
</gene>
<dbReference type="InterPro" id="IPR006574">
    <property type="entry name" value="PRY"/>
</dbReference>
<dbReference type="SUPFAM" id="SSF57845">
    <property type="entry name" value="B-box zinc-binding domain"/>
    <property type="match status" value="1"/>
</dbReference>
<keyword evidence="7" id="KW-0175">Coiled coil</keyword>
<dbReference type="InterPro" id="IPR000315">
    <property type="entry name" value="Znf_B-box"/>
</dbReference>
<dbReference type="InterPro" id="IPR058030">
    <property type="entry name" value="TRIM8/14/16/25/29/45/65_CC"/>
</dbReference>
<dbReference type="InterPro" id="IPR051051">
    <property type="entry name" value="E3_ubiq-ligase_TRIM/RNF"/>
</dbReference>
<keyword evidence="4" id="KW-0862">Zinc</keyword>
<proteinExistence type="predicted"/>
<dbReference type="SMART" id="SM00589">
    <property type="entry name" value="PRY"/>
    <property type="match status" value="1"/>
</dbReference>
<evidence type="ECO:0000313" key="12">
    <source>
        <dbReference type="Proteomes" id="UP000886611"/>
    </source>
</evidence>
<dbReference type="Pfam" id="PF25600">
    <property type="entry name" value="TRIM_CC"/>
    <property type="match status" value="1"/>
</dbReference>